<keyword evidence="2" id="KW-0143">Chaperone</keyword>
<proteinExistence type="inferred from homology"/>
<dbReference type="GO" id="GO:0044183">
    <property type="term" value="F:protein folding chaperone"/>
    <property type="evidence" value="ECO:0007669"/>
    <property type="project" value="InterPro"/>
</dbReference>
<dbReference type="Gene3D" id="2.30.33.40">
    <property type="entry name" value="GroES chaperonin"/>
    <property type="match status" value="1"/>
</dbReference>
<protein>
    <submittedName>
        <fullName evidence="3">Chaperonin Cpn10</fullName>
    </submittedName>
</protein>
<dbReference type="AlphaFoldDB" id="I6ZQ45"/>
<evidence type="ECO:0000256" key="2">
    <source>
        <dbReference type="ARBA" id="ARBA00023186"/>
    </source>
</evidence>
<evidence type="ECO:0000313" key="3">
    <source>
        <dbReference type="EMBL" id="AFN74189.1"/>
    </source>
</evidence>
<dbReference type="KEGG" id="mro:MROS_0948"/>
<dbReference type="Proteomes" id="UP000009011">
    <property type="component" value="Chromosome"/>
</dbReference>
<sequence length="120" mass="13407">MIDTSKIIIVGDRVLIKPEESASKTNSGLYLPPGVHEKEKVQGGYVIKVGPGYPMGVPVEDDEPWKERKPIKYFPLQAREGDYAVFLRKEAVEVEIDGEKLVVVPQAAILILYRDEDLLA</sequence>
<evidence type="ECO:0000256" key="1">
    <source>
        <dbReference type="ARBA" id="ARBA00006975"/>
    </source>
</evidence>
<keyword evidence="4" id="KW-1185">Reference proteome</keyword>
<dbReference type="CDD" id="cd00320">
    <property type="entry name" value="cpn10"/>
    <property type="match status" value="1"/>
</dbReference>
<evidence type="ECO:0000313" key="4">
    <source>
        <dbReference type="Proteomes" id="UP000009011"/>
    </source>
</evidence>
<reference evidence="3 4" key="1">
    <citation type="journal article" date="2013" name="PLoS ONE">
        <title>Genomic analysis of Melioribacter roseus, facultatively anaerobic organotrophic bacterium representing a novel deep lineage within Bacteriodetes/Chlorobi group.</title>
        <authorList>
            <person name="Kadnikov V.V."/>
            <person name="Mardanov A.V."/>
            <person name="Podosokorskaya O.A."/>
            <person name="Gavrilov S.N."/>
            <person name="Kublanov I.V."/>
            <person name="Beletsky A.V."/>
            <person name="Bonch-Osmolovskaya E.A."/>
            <person name="Ravin N.V."/>
        </authorList>
    </citation>
    <scope>NUCLEOTIDE SEQUENCE [LARGE SCALE GENOMIC DNA]</scope>
    <source>
        <strain evidence="4">JCM 17771 / P3M-2</strain>
    </source>
</reference>
<dbReference type="SUPFAM" id="SSF50129">
    <property type="entry name" value="GroES-like"/>
    <property type="match status" value="1"/>
</dbReference>
<dbReference type="PATRIC" id="fig|1191523.3.peg.1002"/>
<organism evidence="3 4">
    <name type="scientific">Melioribacter roseus (strain DSM 23840 / JCM 17771 / VKM B-2668 / P3M-2)</name>
    <dbReference type="NCBI Taxonomy" id="1191523"/>
    <lineage>
        <taxon>Bacteria</taxon>
        <taxon>Pseudomonadati</taxon>
        <taxon>Ignavibacteriota</taxon>
        <taxon>Ignavibacteria</taxon>
        <taxon>Ignavibacteriales</taxon>
        <taxon>Melioribacteraceae</taxon>
        <taxon>Melioribacter</taxon>
    </lineage>
</organism>
<dbReference type="InterPro" id="IPR020818">
    <property type="entry name" value="Chaperonin_GroES"/>
</dbReference>
<dbReference type="SMART" id="SM00883">
    <property type="entry name" value="Cpn10"/>
    <property type="match status" value="1"/>
</dbReference>
<dbReference type="Pfam" id="PF00166">
    <property type="entry name" value="Cpn10"/>
    <property type="match status" value="1"/>
</dbReference>
<dbReference type="eggNOG" id="COG0234">
    <property type="taxonomic scope" value="Bacteria"/>
</dbReference>
<dbReference type="InterPro" id="IPR037124">
    <property type="entry name" value="Chaperonin_GroES_sf"/>
</dbReference>
<dbReference type="InterPro" id="IPR011032">
    <property type="entry name" value="GroES-like_sf"/>
</dbReference>
<dbReference type="RefSeq" id="WP_014855625.1">
    <property type="nucleotide sequence ID" value="NC_018178.1"/>
</dbReference>
<accession>I6ZQ45</accession>
<name>I6ZQ45_MELRP</name>
<dbReference type="EMBL" id="CP003557">
    <property type="protein sequence ID" value="AFN74189.1"/>
    <property type="molecule type" value="Genomic_DNA"/>
</dbReference>
<dbReference type="GO" id="GO:0005524">
    <property type="term" value="F:ATP binding"/>
    <property type="evidence" value="ECO:0007669"/>
    <property type="project" value="InterPro"/>
</dbReference>
<dbReference type="HOGENOM" id="CLU_166088_0_0_10"/>
<dbReference type="STRING" id="1191523.MROS_0948"/>
<comment type="similarity">
    <text evidence="1">Belongs to the GroES chaperonin family.</text>
</comment>
<gene>
    <name evidence="3" type="ordered locus">MROS_0948</name>
</gene>